<gene>
    <name evidence="1" type="ORF">GCM10023226_24840</name>
</gene>
<dbReference type="RefSeq" id="WP_345266231.1">
    <property type="nucleotide sequence ID" value="NZ_BAABIM010000002.1"/>
</dbReference>
<protein>
    <submittedName>
        <fullName evidence="1">Uncharacterized protein</fullName>
    </submittedName>
</protein>
<organism evidence="1 2">
    <name type="scientific">Nocardioides nanhaiensis</name>
    <dbReference type="NCBI Taxonomy" id="1476871"/>
    <lineage>
        <taxon>Bacteria</taxon>
        <taxon>Bacillati</taxon>
        <taxon>Actinomycetota</taxon>
        <taxon>Actinomycetes</taxon>
        <taxon>Propionibacteriales</taxon>
        <taxon>Nocardioidaceae</taxon>
        <taxon>Nocardioides</taxon>
    </lineage>
</organism>
<dbReference type="Proteomes" id="UP001500621">
    <property type="component" value="Unassembled WGS sequence"/>
</dbReference>
<evidence type="ECO:0000313" key="1">
    <source>
        <dbReference type="EMBL" id="GAA4686086.1"/>
    </source>
</evidence>
<proteinExistence type="predicted"/>
<sequence length="106" mass="11336">MSPAPDHSPAAAAAARAALVVAAARRSTLTHAELARALDLDGEGPPAERVQAVLDAVAADCTRRGEPRLDALVVDGESGRPGRGWGADEHTWPREVVRCHRWWAER</sequence>
<dbReference type="EMBL" id="BAABIM010000002">
    <property type="protein sequence ID" value="GAA4686086.1"/>
    <property type="molecule type" value="Genomic_DNA"/>
</dbReference>
<accession>A0ABP8WBE0</accession>
<comment type="caution">
    <text evidence="1">The sequence shown here is derived from an EMBL/GenBank/DDBJ whole genome shotgun (WGS) entry which is preliminary data.</text>
</comment>
<name>A0ABP8WBE0_9ACTN</name>
<evidence type="ECO:0000313" key="2">
    <source>
        <dbReference type="Proteomes" id="UP001500621"/>
    </source>
</evidence>
<keyword evidence="2" id="KW-1185">Reference proteome</keyword>
<reference evidence="2" key="1">
    <citation type="journal article" date="2019" name="Int. J. Syst. Evol. Microbiol.">
        <title>The Global Catalogue of Microorganisms (GCM) 10K type strain sequencing project: providing services to taxonomists for standard genome sequencing and annotation.</title>
        <authorList>
            <consortium name="The Broad Institute Genomics Platform"/>
            <consortium name="The Broad Institute Genome Sequencing Center for Infectious Disease"/>
            <person name="Wu L."/>
            <person name="Ma J."/>
        </authorList>
    </citation>
    <scope>NUCLEOTIDE SEQUENCE [LARGE SCALE GENOMIC DNA]</scope>
    <source>
        <strain evidence="2">JCM 18127</strain>
    </source>
</reference>